<protein>
    <submittedName>
        <fullName evidence="2">Probable DNA metabolism protein</fullName>
    </submittedName>
</protein>
<dbReference type="EMBL" id="FZOJ01000015">
    <property type="protein sequence ID" value="SNS63389.1"/>
    <property type="molecule type" value="Genomic_DNA"/>
</dbReference>
<sequence length="247" mass="29532">MYYYIYDGSFEGMLTAVYEAYYRPERPEKILRQNSIQENIFVSSILIHTDEEKAGKVYHAIKEKISSMALRNVFYAFLSEEENAATKVYQYLRLGWRVGKRIDDYHAEDRVLALHQLSQKVSRETHGMLGLLRFQKIEGDIYYAEIEPDHNITALLAPHFARRMADQNWIIHDVKRDIAALYNKERWIMTEGQLQEEIALDEEEIQYQDLWRKYFKTIAIKSRKNPRLQKAFMPKRYWKHLVELKGK</sequence>
<proteinExistence type="predicted"/>
<accession>A0A239G2J5</accession>
<dbReference type="InterPro" id="IPR025404">
    <property type="entry name" value="DUF4130"/>
</dbReference>
<evidence type="ECO:0000313" key="2">
    <source>
        <dbReference type="EMBL" id="SNS63389.1"/>
    </source>
</evidence>
<reference evidence="3" key="1">
    <citation type="submission" date="2017-06" db="EMBL/GenBank/DDBJ databases">
        <authorList>
            <person name="Varghese N."/>
            <person name="Submissions S."/>
        </authorList>
    </citation>
    <scope>NUCLEOTIDE SEQUENCE [LARGE SCALE GENOMIC DNA]</scope>
    <source>
        <strain evidence="3">SCA</strain>
    </source>
</reference>
<dbReference type="Proteomes" id="UP000198304">
    <property type="component" value="Unassembled WGS sequence"/>
</dbReference>
<dbReference type="AlphaFoldDB" id="A0A239G2J5"/>
<evidence type="ECO:0000259" key="1">
    <source>
        <dbReference type="Pfam" id="PF13566"/>
    </source>
</evidence>
<dbReference type="Pfam" id="PF13566">
    <property type="entry name" value="DUF4130"/>
    <property type="match status" value="1"/>
</dbReference>
<dbReference type="RefSeq" id="WP_089283684.1">
    <property type="nucleotide sequence ID" value="NZ_FZOJ01000015.1"/>
</dbReference>
<name>A0A239G2J5_9FIRM</name>
<organism evidence="2 3">
    <name type="scientific">Anaerovirgula multivorans</name>
    <dbReference type="NCBI Taxonomy" id="312168"/>
    <lineage>
        <taxon>Bacteria</taxon>
        <taxon>Bacillati</taxon>
        <taxon>Bacillota</taxon>
        <taxon>Clostridia</taxon>
        <taxon>Peptostreptococcales</taxon>
        <taxon>Natronincolaceae</taxon>
        <taxon>Anaerovirgula</taxon>
    </lineage>
</organism>
<evidence type="ECO:0000313" key="3">
    <source>
        <dbReference type="Proteomes" id="UP000198304"/>
    </source>
</evidence>
<dbReference type="InterPro" id="IPR023875">
    <property type="entry name" value="DNA_repair_put"/>
</dbReference>
<feature type="domain" description="DUF4130" evidence="1">
    <location>
        <begin position="84"/>
        <end position="243"/>
    </location>
</feature>
<keyword evidence="3" id="KW-1185">Reference proteome</keyword>
<dbReference type="NCBIfam" id="TIGR03915">
    <property type="entry name" value="SAM_7_link_chp"/>
    <property type="match status" value="1"/>
</dbReference>
<dbReference type="OrthoDB" id="5290748at2"/>
<gene>
    <name evidence="2" type="ORF">SAMN05446037_101535</name>
</gene>